<dbReference type="InterPro" id="IPR037233">
    <property type="entry name" value="CcmK-like_sf"/>
</dbReference>
<accession>A0ABW8SLI1</accession>
<sequence length="301" mass="31659">MNNEFIEKVLGEVRKSLDSKNIDQEKLNKVIEATTTKLSDSKNEQVVGTKASEKSEQVIKEQAEDVKKAPVTPPVTEFVGTAGGDTVGLVIANVDSHLHEHLGLDNTCRSIGIISARVGAPAQMMAADEAVKGTNTQIATIELPRDTKGGAGHGIFIVLKAADVSDARRAVEIALKQTDKYLGNVYVCDAGHLEVQYTARASLIFEKAFGAPSGQAFGIMHAAPAGVGMVVADTALKTADVELITYGSPTNGVLSYTNEILITISGDSGAVIQALTAARKVGLSILRSMGQDPVSLSKPTF</sequence>
<keyword evidence="5" id="KW-1185">Reference proteome</keyword>
<comment type="caution">
    <text evidence="4">The sequence shown here is derived from an EMBL/GenBank/DDBJ whole genome shotgun (WGS) entry which is preliminary data.</text>
</comment>
<evidence type="ECO:0000313" key="4">
    <source>
        <dbReference type="EMBL" id="MFL0196784.1"/>
    </source>
</evidence>
<reference evidence="4 5" key="1">
    <citation type="submission" date="2024-11" db="EMBL/GenBank/DDBJ databases">
        <authorList>
            <person name="Heng Y.C."/>
            <person name="Lim A.C.H."/>
            <person name="Lee J.K.Y."/>
            <person name="Kittelmann S."/>
        </authorList>
    </citation>
    <scope>NUCLEOTIDE SEQUENCE [LARGE SCALE GENOMIC DNA]</scope>
    <source>
        <strain evidence="4 5">WILCCON 0269</strain>
    </source>
</reference>
<protein>
    <submittedName>
        <fullName evidence="4">Propanediol utilization microcompartment protein PduB</fullName>
    </submittedName>
</protein>
<evidence type="ECO:0000256" key="2">
    <source>
        <dbReference type="ARBA" id="ARBA00024446"/>
    </source>
</evidence>
<dbReference type="RefSeq" id="WP_406792890.1">
    <property type="nucleotide sequence ID" value="NZ_JBJHZX010000021.1"/>
</dbReference>
<evidence type="ECO:0000259" key="3">
    <source>
        <dbReference type="PROSITE" id="PS51931"/>
    </source>
</evidence>
<dbReference type="EMBL" id="JBJHZX010000021">
    <property type="protein sequence ID" value="MFL0196784.1"/>
    <property type="molecule type" value="Genomic_DNA"/>
</dbReference>
<dbReference type="InterPro" id="IPR044870">
    <property type="entry name" value="BMC_CP"/>
</dbReference>
<proteinExistence type="predicted"/>
<dbReference type="Proteomes" id="UP001623660">
    <property type="component" value="Unassembled WGS sequence"/>
</dbReference>
<feature type="domain" description="BMC circularly permuted" evidence="3">
    <location>
        <begin position="184"/>
        <end position="296"/>
    </location>
</feature>
<dbReference type="NCBIfam" id="TIGR04501">
    <property type="entry name" value="microcomp_PduB"/>
    <property type="match status" value="1"/>
</dbReference>
<dbReference type="SMART" id="SM00877">
    <property type="entry name" value="BMC"/>
    <property type="match status" value="2"/>
</dbReference>
<dbReference type="CDD" id="cd07047">
    <property type="entry name" value="BMC_PduB_repeat1"/>
    <property type="match status" value="1"/>
</dbReference>
<feature type="domain" description="BMC circularly permuted" evidence="3">
    <location>
        <begin position="77"/>
        <end position="181"/>
    </location>
</feature>
<organism evidence="4 5">
    <name type="scientific">Candidatus Clostridium eludens</name>
    <dbReference type="NCBI Taxonomy" id="3381663"/>
    <lineage>
        <taxon>Bacteria</taxon>
        <taxon>Bacillati</taxon>
        <taxon>Bacillota</taxon>
        <taxon>Clostridia</taxon>
        <taxon>Eubacteriales</taxon>
        <taxon>Clostridiaceae</taxon>
        <taxon>Clostridium</taxon>
    </lineage>
</organism>
<dbReference type="PROSITE" id="PS51931">
    <property type="entry name" value="BMC_CP"/>
    <property type="match status" value="2"/>
</dbReference>
<dbReference type="SUPFAM" id="SSF143414">
    <property type="entry name" value="CcmK-like"/>
    <property type="match status" value="2"/>
</dbReference>
<comment type="subcellular location">
    <subcellularLocation>
        <location evidence="1">Bacterial microcompartment</location>
    </subcellularLocation>
</comment>
<dbReference type="NCBIfam" id="NF011944">
    <property type="entry name" value="PRK15415.1"/>
    <property type="match status" value="1"/>
</dbReference>
<evidence type="ECO:0000256" key="1">
    <source>
        <dbReference type="ARBA" id="ARBA00024322"/>
    </source>
</evidence>
<dbReference type="InterPro" id="IPR000249">
    <property type="entry name" value="BMC_dom"/>
</dbReference>
<name>A0ABW8SLI1_9CLOT</name>
<dbReference type="InterPro" id="IPR030984">
    <property type="entry name" value="PduB"/>
</dbReference>
<gene>
    <name evidence="4" type="primary">pduB</name>
    <name evidence="4" type="ORF">ACJDU8_14640</name>
</gene>
<dbReference type="Pfam" id="PF00936">
    <property type="entry name" value="BMC"/>
    <property type="match status" value="2"/>
</dbReference>
<evidence type="ECO:0000313" key="5">
    <source>
        <dbReference type="Proteomes" id="UP001623660"/>
    </source>
</evidence>
<keyword evidence="2" id="KW-1283">Bacterial microcompartment</keyword>
<dbReference type="Gene3D" id="3.30.70.1710">
    <property type="match status" value="2"/>
</dbReference>
<dbReference type="CDD" id="cd07048">
    <property type="entry name" value="BMC_PduB_repeat2"/>
    <property type="match status" value="1"/>
</dbReference>